<comment type="similarity">
    <text evidence="5 6">Belongs to the autoinducer synthase family.</text>
</comment>
<dbReference type="InterPro" id="IPR001690">
    <property type="entry name" value="Autoind_synthase"/>
</dbReference>
<dbReference type="GO" id="GO:0007165">
    <property type="term" value="P:signal transduction"/>
    <property type="evidence" value="ECO:0007669"/>
    <property type="project" value="TreeGrafter"/>
</dbReference>
<keyword evidence="2 6" id="KW-0808">Transferase</keyword>
<dbReference type="GO" id="GO:0061579">
    <property type="term" value="F:N-acyl homoserine lactone synthase activity"/>
    <property type="evidence" value="ECO:0007669"/>
    <property type="project" value="UniProtKB-UniRule"/>
</dbReference>
<keyword evidence="3 6" id="KW-0949">S-adenosyl-L-methionine</keyword>
<accession>A0A437J3Q9</accession>
<evidence type="ECO:0000256" key="3">
    <source>
        <dbReference type="ARBA" id="ARBA00022691"/>
    </source>
</evidence>
<gene>
    <name evidence="7" type="ORF">ENE74_16680</name>
</gene>
<keyword evidence="8" id="KW-1185">Reference proteome</keyword>
<keyword evidence="4 5" id="KW-0071">Autoinducer synthesis</keyword>
<dbReference type="AlphaFoldDB" id="A0A437J3Q9"/>
<dbReference type="Proteomes" id="UP000282977">
    <property type="component" value="Unassembled WGS sequence"/>
</dbReference>
<organism evidence="7 8">
    <name type="scientific">Sphingobium algorifonticola</name>
    <dbReference type="NCBI Taxonomy" id="2008318"/>
    <lineage>
        <taxon>Bacteria</taxon>
        <taxon>Pseudomonadati</taxon>
        <taxon>Pseudomonadota</taxon>
        <taxon>Alphaproteobacteria</taxon>
        <taxon>Sphingomonadales</taxon>
        <taxon>Sphingomonadaceae</taxon>
        <taxon>Sphingobium</taxon>
    </lineage>
</organism>
<evidence type="ECO:0000313" key="8">
    <source>
        <dbReference type="Proteomes" id="UP000282977"/>
    </source>
</evidence>
<comment type="caution">
    <text evidence="7">The sequence shown here is derived from an EMBL/GenBank/DDBJ whole genome shotgun (WGS) entry which is preliminary data.</text>
</comment>
<evidence type="ECO:0000313" key="7">
    <source>
        <dbReference type="EMBL" id="RVT39101.1"/>
    </source>
</evidence>
<protein>
    <recommendedName>
        <fullName evidence="6">Acyl-homoserine-lactone synthase</fullName>
        <ecNumber evidence="6">2.3.1.184</ecNumber>
    </recommendedName>
    <alternativeName>
        <fullName evidence="6">Autoinducer synthesis protein</fullName>
    </alternativeName>
</protein>
<dbReference type="PROSITE" id="PS51187">
    <property type="entry name" value="AUTOINDUCER_SYNTH_2"/>
    <property type="match status" value="1"/>
</dbReference>
<dbReference type="EMBL" id="RZUL01000011">
    <property type="protein sequence ID" value="RVT39101.1"/>
    <property type="molecule type" value="Genomic_DNA"/>
</dbReference>
<dbReference type="GO" id="GO:0009372">
    <property type="term" value="P:quorum sensing"/>
    <property type="evidence" value="ECO:0007669"/>
    <property type="project" value="UniProtKB-UniRule"/>
</dbReference>
<dbReference type="PANTHER" id="PTHR39322">
    <property type="entry name" value="ACYL-HOMOSERINE-LACTONE SYNTHASE"/>
    <property type="match status" value="1"/>
</dbReference>
<comment type="catalytic activity">
    <reaction evidence="6">
        <text>a fatty acyl-[ACP] + S-adenosyl-L-methionine = an N-acyl-L-homoserine lactone + S-methyl-5'-thioadenosine + holo-[ACP] + H(+)</text>
        <dbReference type="Rhea" id="RHEA:10096"/>
        <dbReference type="Rhea" id="RHEA-COMP:9685"/>
        <dbReference type="Rhea" id="RHEA-COMP:14125"/>
        <dbReference type="ChEBI" id="CHEBI:15378"/>
        <dbReference type="ChEBI" id="CHEBI:17509"/>
        <dbReference type="ChEBI" id="CHEBI:55474"/>
        <dbReference type="ChEBI" id="CHEBI:59789"/>
        <dbReference type="ChEBI" id="CHEBI:64479"/>
        <dbReference type="ChEBI" id="CHEBI:138651"/>
        <dbReference type="EC" id="2.3.1.184"/>
    </reaction>
</comment>
<dbReference type="Gene3D" id="3.40.630.30">
    <property type="match status" value="1"/>
</dbReference>
<dbReference type="Pfam" id="PF00765">
    <property type="entry name" value="Autoind_synth"/>
    <property type="match status" value="1"/>
</dbReference>
<evidence type="ECO:0000256" key="5">
    <source>
        <dbReference type="PROSITE-ProRule" id="PRU00533"/>
    </source>
</evidence>
<dbReference type="PANTHER" id="PTHR39322:SF1">
    <property type="entry name" value="ISOVALERYL-HOMOSERINE LACTONE SYNTHASE"/>
    <property type="match status" value="1"/>
</dbReference>
<keyword evidence="1 5" id="KW-0673">Quorum sensing</keyword>
<dbReference type="OrthoDB" id="6169313at2"/>
<evidence type="ECO:0000256" key="4">
    <source>
        <dbReference type="ARBA" id="ARBA00022929"/>
    </source>
</evidence>
<reference evidence="7 8" key="1">
    <citation type="submission" date="2019-01" db="EMBL/GenBank/DDBJ databases">
        <authorList>
            <person name="Chen W.-M."/>
        </authorList>
    </citation>
    <scope>NUCLEOTIDE SEQUENCE [LARGE SCALE GENOMIC DNA]</scope>
    <source>
        <strain evidence="7 8">TLA-22</strain>
    </source>
</reference>
<dbReference type="InterPro" id="IPR016181">
    <property type="entry name" value="Acyl_CoA_acyltransferase"/>
</dbReference>
<sequence length="206" mass="23254">MMVVTGHGIEQALSGRVFRSMFEERKRVFVDLLGWDIPVLARRYEIDQFDDDEAVYIVITDDTGEHTGSARLLQTDRPHILDTIFPNLCNRVPPTGPTVREITRFCLARRLKARERLATRNRLVSALVEYALSNGILTYTGVAEWAWFQQILAFGWECLPLGLPDNNDPRGLSAMQINIGPDTPNLLRQSGIFAQIHLMDLDCAAA</sequence>
<dbReference type="SUPFAM" id="SSF55729">
    <property type="entry name" value="Acyl-CoA N-acyltransferases (Nat)"/>
    <property type="match status" value="1"/>
</dbReference>
<dbReference type="PRINTS" id="PR01549">
    <property type="entry name" value="AUTOINDCRSYN"/>
</dbReference>
<evidence type="ECO:0000256" key="1">
    <source>
        <dbReference type="ARBA" id="ARBA00022654"/>
    </source>
</evidence>
<evidence type="ECO:0000256" key="6">
    <source>
        <dbReference type="RuleBase" id="RU361135"/>
    </source>
</evidence>
<name>A0A437J3Q9_9SPHN</name>
<dbReference type="EC" id="2.3.1.184" evidence="6"/>
<proteinExistence type="inferred from homology"/>
<evidence type="ECO:0000256" key="2">
    <source>
        <dbReference type="ARBA" id="ARBA00022679"/>
    </source>
</evidence>